<accession>A0A8X6NEY1</accession>
<comment type="caution">
    <text evidence="1">The sequence shown here is derived from an EMBL/GenBank/DDBJ whole genome shotgun (WGS) entry which is preliminary data.</text>
</comment>
<gene>
    <name evidence="1" type="ORF">NPIL_215881</name>
</gene>
<keyword evidence="2" id="KW-1185">Reference proteome</keyword>
<evidence type="ECO:0000313" key="1">
    <source>
        <dbReference type="EMBL" id="GFT10691.1"/>
    </source>
</evidence>
<evidence type="ECO:0000313" key="2">
    <source>
        <dbReference type="Proteomes" id="UP000887013"/>
    </source>
</evidence>
<reference evidence="1" key="1">
    <citation type="submission" date="2020-08" db="EMBL/GenBank/DDBJ databases">
        <title>Multicomponent nature underlies the extraordinary mechanical properties of spider dragline silk.</title>
        <authorList>
            <person name="Kono N."/>
            <person name="Nakamura H."/>
            <person name="Mori M."/>
            <person name="Yoshida Y."/>
            <person name="Ohtoshi R."/>
            <person name="Malay A.D."/>
            <person name="Moran D.A.P."/>
            <person name="Tomita M."/>
            <person name="Numata K."/>
            <person name="Arakawa K."/>
        </authorList>
    </citation>
    <scope>NUCLEOTIDE SEQUENCE</scope>
</reference>
<organism evidence="1 2">
    <name type="scientific">Nephila pilipes</name>
    <name type="common">Giant wood spider</name>
    <name type="synonym">Nephila maculata</name>
    <dbReference type="NCBI Taxonomy" id="299642"/>
    <lineage>
        <taxon>Eukaryota</taxon>
        <taxon>Metazoa</taxon>
        <taxon>Ecdysozoa</taxon>
        <taxon>Arthropoda</taxon>
        <taxon>Chelicerata</taxon>
        <taxon>Arachnida</taxon>
        <taxon>Araneae</taxon>
        <taxon>Araneomorphae</taxon>
        <taxon>Entelegynae</taxon>
        <taxon>Araneoidea</taxon>
        <taxon>Nephilidae</taxon>
        <taxon>Nephila</taxon>
    </lineage>
</organism>
<protein>
    <submittedName>
        <fullName evidence="1">Uncharacterized protein</fullName>
    </submittedName>
</protein>
<proteinExistence type="predicted"/>
<sequence>MSCSFSKAAEVQNSVRLYTHRMVVTSSSYYEKAKEATMGFMPPSLTDPPETQQHQSTNHLGQPCVYIASSAHPVAQQKKPSQPWRRKRLMKMRGWFTLLAGTKPDNI</sequence>
<name>A0A8X6NEY1_NEPPI</name>
<dbReference type="EMBL" id="BMAW01008854">
    <property type="protein sequence ID" value="GFT10691.1"/>
    <property type="molecule type" value="Genomic_DNA"/>
</dbReference>
<dbReference type="Proteomes" id="UP000887013">
    <property type="component" value="Unassembled WGS sequence"/>
</dbReference>
<dbReference type="AlphaFoldDB" id="A0A8X6NEY1"/>